<dbReference type="CDD" id="cd00070">
    <property type="entry name" value="GLECT"/>
    <property type="match status" value="1"/>
</dbReference>
<feature type="domain" description="Galectin" evidence="5">
    <location>
        <begin position="11"/>
        <end position="140"/>
    </location>
</feature>
<dbReference type="SMART" id="SM00276">
    <property type="entry name" value="GLECT"/>
    <property type="match status" value="1"/>
</dbReference>
<dbReference type="Proteomes" id="UP001201812">
    <property type="component" value="Unassembled WGS sequence"/>
</dbReference>
<sequence>MHLLENPSMPFSHPLPGGLQPNAEITITGKPYPGHEKRFDVNFRVGPSDIALHINPRFRFLENTIVLNSHVYGLWQKEERHSNRIRMNEPFALKIVVHSGHFKIYVDNVEVGKFDHRVPVGMITHMDVTGEVTLFKVSLHGVNNTAPYGHPAPAPYPNVIHTTTTTFQPAPYPQNQPSYPQMYPSGPNMSMPQPQQYPPPPYNSTPMPNAKP</sequence>
<reference evidence="6" key="1">
    <citation type="submission" date="2022-01" db="EMBL/GenBank/DDBJ databases">
        <title>Genome Sequence Resource for Two Populations of Ditylenchus destructor, the Migratory Endoparasitic Phytonematode.</title>
        <authorList>
            <person name="Zhang H."/>
            <person name="Lin R."/>
            <person name="Xie B."/>
        </authorList>
    </citation>
    <scope>NUCLEOTIDE SEQUENCE</scope>
    <source>
        <strain evidence="6">BazhouSP</strain>
    </source>
</reference>
<feature type="compositionally biased region" description="Polar residues" evidence="4">
    <location>
        <begin position="165"/>
        <end position="179"/>
    </location>
</feature>
<evidence type="ECO:0000256" key="1">
    <source>
        <dbReference type="ARBA" id="ARBA00022734"/>
    </source>
</evidence>
<gene>
    <name evidence="6" type="ORF">DdX_08459</name>
</gene>
<keyword evidence="7" id="KW-1185">Reference proteome</keyword>
<evidence type="ECO:0000256" key="2">
    <source>
        <dbReference type="ARBA" id="ARBA00022737"/>
    </source>
</evidence>
<name>A0AAD4R6W1_9BILA</name>
<dbReference type="InterPro" id="IPR001079">
    <property type="entry name" value="Galectin_CRD"/>
</dbReference>
<dbReference type="AlphaFoldDB" id="A0AAD4R6W1"/>
<dbReference type="Pfam" id="PF00337">
    <property type="entry name" value="Gal-bind_lectin"/>
    <property type="match status" value="1"/>
</dbReference>
<evidence type="ECO:0000259" key="5">
    <source>
        <dbReference type="PROSITE" id="PS51304"/>
    </source>
</evidence>
<comment type="caution">
    <text evidence="6">The sequence shown here is derived from an EMBL/GenBank/DDBJ whole genome shotgun (WGS) entry which is preliminary data.</text>
</comment>
<keyword evidence="2" id="KW-0677">Repeat</keyword>
<organism evidence="6 7">
    <name type="scientific">Ditylenchus destructor</name>
    <dbReference type="NCBI Taxonomy" id="166010"/>
    <lineage>
        <taxon>Eukaryota</taxon>
        <taxon>Metazoa</taxon>
        <taxon>Ecdysozoa</taxon>
        <taxon>Nematoda</taxon>
        <taxon>Chromadorea</taxon>
        <taxon>Rhabditida</taxon>
        <taxon>Tylenchina</taxon>
        <taxon>Tylenchomorpha</taxon>
        <taxon>Sphaerularioidea</taxon>
        <taxon>Anguinidae</taxon>
        <taxon>Anguininae</taxon>
        <taxon>Ditylenchus</taxon>
    </lineage>
</organism>
<evidence type="ECO:0000256" key="4">
    <source>
        <dbReference type="SAM" id="MobiDB-lite"/>
    </source>
</evidence>
<dbReference type="InterPro" id="IPR013320">
    <property type="entry name" value="ConA-like_dom_sf"/>
</dbReference>
<dbReference type="PANTHER" id="PTHR11346:SF176">
    <property type="entry name" value="32 KDA BETA-GALACTOSIDE-BINDING LECTIN LEC-3"/>
    <property type="match status" value="1"/>
</dbReference>
<dbReference type="PROSITE" id="PS51304">
    <property type="entry name" value="GALECTIN"/>
    <property type="match status" value="1"/>
</dbReference>
<evidence type="ECO:0000313" key="6">
    <source>
        <dbReference type="EMBL" id="KAI1714365.1"/>
    </source>
</evidence>
<dbReference type="SUPFAM" id="SSF49899">
    <property type="entry name" value="Concanavalin A-like lectins/glucanases"/>
    <property type="match status" value="1"/>
</dbReference>
<dbReference type="FunFam" id="2.60.120.200:FF:000124">
    <property type="entry name" value="Galectin-4"/>
    <property type="match status" value="1"/>
</dbReference>
<protein>
    <recommendedName>
        <fullName evidence="3">Galectin</fullName>
    </recommendedName>
</protein>
<dbReference type="PANTHER" id="PTHR11346">
    <property type="entry name" value="GALECTIN"/>
    <property type="match status" value="1"/>
</dbReference>
<evidence type="ECO:0000256" key="3">
    <source>
        <dbReference type="RuleBase" id="RU102079"/>
    </source>
</evidence>
<dbReference type="GO" id="GO:0030246">
    <property type="term" value="F:carbohydrate binding"/>
    <property type="evidence" value="ECO:0007669"/>
    <property type="project" value="UniProtKB-UniRule"/>
</dbReference>
<feature type="compositionally biased region" description="Pro residues" evidence="4">
    <location>
        <begin position="195"/>
        <end position="212"/>
    </location>
</feature>
<dbReference type="GO" id="GO:0016936">
    <property type="term" value="F:galactoside binding"/>
    <property type="evidence" value="ECO:0007669"/>
    <property type="project" value="TreeGrafter"/>
</dbReference>
<evidence type="ECO:0000313" key="7">
    <source>
        <dbReference type="Proteomes" id="UP001201812"/>
    </source>
</evidence>
<proteinExistence type="predicted"/>
<dbReference type="InterPro" id="IPR044156">
    <property type="entry name" value="Galectin-like"/>
</dbReference>
<keyword evidence="1 3" id="KW-0430">Lectin</keyword>
<dbReference type="Gene3D" id="2.60.120.200">
    <property type="match status" value="1"/>
</dbReference>
<feature type="region of interest" description="Disordered" evidence="4">
    <location>
        <begin position="165"/>
        <end position="212"/>
    </location>
</feature>
<dbReference type="EMBL" id="JAKKPZ010000013">
    <property type="protein sequence ID" value="KAI1714365.1"/>
    <property type="molecule type" value="Genomic_DNA"/>
</dbReference>
<dbReference type="SMART" id="SM00908">
    <property type="entry name" value="Gal-bind_lectin"/>
    <property type="match status" value="1"/>
</dbReference>
<accession>A0AAD4R6W1</accession>